<evidence type="ECO:0000313" key="2">
    <source>
        <dbReference type="EMBL" id="TDE41185.1"/>
    </source>
</evidence>
<gene>
    <name evidence="2" type="ORF">E1B25_03040</name>
</gene>
<feature type="domain" description="DUF2147" evidence="1">
    <location>
        <begin position="50"/>
        <end position="151"/>
    </location>
</feature>
<dbReference type="OrthoDB" id="9811671at2"/>
<protein>
    <submittedName>
        <fullName evidence="2">DUF2147 domain-containing protein</fullName>
    </submittedName>
</protein>
<dbReference type="PANTHER" id="PTHR36919">
    <property type="entry name" value="BLR1215 PROTEIN"/>
    <property type="match status" value="1"/>
</dbReference>
<keyword evidence="3" id="KW-1185">Reference proteome</keyword>
<evidence type="ECO:0000259" key="1">
    <source>
        <dbReference type="Pfam" id="PF09917"/>
    </source>
</evidence>
<name>A0A4R5F105_9RHOB</name>
<dbReference type="InterPro" id="IPR019223">
    <property type="entry name" value="DUF2147"/>
</dbReference>
<comment type="caution">
    <text evidence="2">The sequence shown here is derived from an EMBL/GenBank/DDBJ whole genome shotgun (WGS) entry which is preliminary data.</text>
</comment>
<organism evidence="2 3">
    <name type="scientific">Antarcticimicrobium sediminis</name>
    <dbReference type="NCBI Taxonomy" id="2546227"/>
    <lineage>
        <taxon>Bacteria</taxon>
        <taxon>Pseudomonadati</taxon>
        <taxon>Pseudomonadota</taxon>
        <taxon>Alphaproteobacteria</taxon>
        <taxon>Rhodobacterales</taxon>
        <taxon>Paracoccaceae</taxon>
        <taxon>Antarcticimicrobium</taxon>
    </lineage>
</organism>
<accession>A0A4R5F105</accession>
<dbReference type="AlphaFoldDB" id="A0A4R5F105"/>
<dbReference type="EMBL" id="SMFP01000001">
    <property type="protein sequence ID" value="TDE41185.1"/>
    <property type="molecule type" value="Genomic_DNA"/>
</dbReference>
<dbReference type="Gene3D" id="2.40.128.520">
    <property type="match status" value="1"/>
</dbReference>
<proteinExistence type="predicted"/>
<evidence type="ECO:0000313" key="3">
    <source>
        <dbReference type="Proteomes" id="UP000294662"/>
    </source>
</evidence>
<reference evidence="2 3" key="1">
    <citation type="submission" date="2019-03" db="EMBL/GenBank/DDBJ databases">
        <authorList>
            <person name="Zhang S."/>
        </authorList>
    </citation>
    <scope>NUCLEOTIDE SEQUENCE [LARGE SCALE GENOMIC DNA]</scope>
    <source>
        <strain evidence="2 3">S4J41</strain>
    </source>
</reference>
<dbReference type="Pfam" id="PF09917">
    <property type="entry name" value="DUF2147"/>
    <property type="match status" value="1"/>
</dbReference>
<dbReference type="Proteomes" id="UP000294662">
    <property type="component" value="Unassembled WGS sequence"/>
</dbReference>
<dbReference type="PANTHER" id="PTHR36919:SF2">
    <property type="entry name" value="BLL6627 PROTEIN"/>
    <property type="match status" value="1"/>
</dbReference>
<sequence>MPGSLIGVMLVTLTIGQMKRGLAAALCAGVFPMMVTVIAPVMALADTPVGTWLTPPDAKGIVAHIEARPCGTATCGVIARTYDSRGRLVRTPNLGVRVFWDMVPAGAGVWTGRAFVPAHNRTYPGTIQVVGDRLTVRGCYGPVCQSQVWARVN</sequence>